<protein>
    <submittedName>
        <fullName evidence="1">Uncharacterized protein</fullName>
    </submittedName>
</protein>
<dbReference type="Proteomes" id="UP000077407">
    <property type="component" value="Unassembled WGS sequence"/>
</dbReference>
<accession>A0A166RKT5</accession>
<dbReference type="RefSeq" id="WP_063554528.1">
    <property type="nucleotide sequence ID" value="NZ_LITT01000009.1"/>
</dbReference>
<evidence type="ECO:0000313" key="1">
    <source>
        <dbReference type="EMBL" id="OAA90881.1"/>
    </source>
</evidence>
<name>A0A166RKT5_9CLOT</name>
<dbReference type="PATRIC" id="fig|1538.10.peg.1452"/>
<comment type="caution">
    <text evidence="1">The sequence shown here is derived from an EMBL/GenBank/DDBJ whole genome shotgun (WGS) entry which is preliminary data.</text>
</comment>
<gene>
    <name evidence="1" type="ORF">WY13_00947</name>
</gene>
<sequence length="66" mass="7895">MKINNYTVPFVVKMIQEIYKLDEQRFYKADLSASDLLMDLNLILSKINLTNKQAFILEKYWQEGYT</sequence>
<evidence type="ECO:0000313" key="2">
    <source>
        <dbReference type="Proteomes" id="UP000077407"/>
    </source>
</evidence>
<reference evidence="1 2" key="1">
    <citation type="journal article" date="2015" name="Biotechnol. Bioeng.">
        <title>Genome sequence and phenotypic characterization of Caulobacter segnis.</title>
        <authorList>
            <person name="Patel S."/>
            <person name="Fletcher B."/>
            <person name="Scott D.C."/>
            <person name="Ely B."/>
        </authorList>
    </citation>
    <scope>NUCLEOTIDE SEQUENCE [LARGE SCALE GENOMIC DNA]</scope>
    <source>
        <strain evidence="1 2">ERI-2</strain>
    </source>
</reference>
<dbReference type="EMBL" id="LITT01000009">
    <property type="protein sequence ID" value="OAA90881.1"/>
    <property type="molecule type" value="Genomic_DNA"/>
</dbReference>
<dbReference type="AlphaFoldDB" id="A0A166RKT5"/>
<organism evidence="1 2">
    <name type="scientific">Clostridium ljungdahlii</name>
    <dbReference type="NCBI Taxonomy" id="1538"/>
    <lineage>
        <taxon>Bacteria</taxon>
        <taxon>Bacillati</taxon>
        <taxon>Bacillota</taxon>
        <taxon>Clostridia</taxon>
        <taxon>Eubacteriales</taxon>
        <taxon>Clostridiaceae</taxon>
        <taxon>Clostridium</taxon>
    </lineage>
</organism>
<proteinExistence type="predicted"/>